<dbReference type="Pfam" id="PF08352">
    <property type="entry name" value="oligo_HPY"/>
    <property type="match status" value="2"/>
</dbReference>
<dbReference type="Proteomes" id="UP000321181">
    <property type="component" value="Unassembled WGS sequence"/>
</dbReference>
<proteinExistence type="inferred from homology"/>
<dbReference type="NCBIfam" id="NF007739">
    <property type="entry name" value="PRK10419.1"/>
    <property type="match status" value="2"/>
</dbReference>
<protein>
    <submittedName>
        <fullName evidence="7">ABC transporter ATP-binding protein</fullName>
    </submittedName>
</protein>
<gene>
    <name evidence="7" type="ORF">CAE01nite_16560</name>
</gene>
<feature type="domain" description="ABC transporter" evidence="6">
    <location>
        <begin position="392"/>
        <end position="635"/>
    </location>
</feature>
<organism evidence="7 8">
    <name type="scientific">Cellulomonas aerilata</name>
    <dbReference type="NCBI Taxonomy" id="515326"/>
    <lineage>
        <taxon>Bacteria</taxon>
        <taxon>Bacillati</taxon>
        <taxon>Actinomycetota</taxon>
        <taxon>Actinomycetes</taxon>
        <taxon>Micrococcales</taxon>
        <taxon>Cellulomonadaceae</taxon>
        <taxon>Cellulomonas</taxon>
    </lineage>
</organism>
<dbReference type="InterPro" id="IPR003439">
    <property type="entry name" value="ABC_transporter-like_ATP-bd"/>
</dbReference>
<dbReference type="InterPro" id="IPR027417">
    <property type="entry name" value="P-loop_NTPase"/>
</dbReference>
<dbReference type="NCBIfam" id="NF008453">
    <property type="entry name" value="PRK11308.1"/>
    <property type="match status" value="2"/>
</dbReference>
<dbReference type="CDD" id="cd03257">
    <property type="entry name" value="ABC_NikE_OppD_transporters"/>
    <property type="match status" value="2"/>
</dbReference>
<comment type="caution">
    <text evidence="7">The sequence shown here is derived from an EMBL/GenBank/DDBJ whole genome shotgun (WGS) entry which is preliminary data.</text>
</comment>
<evidence type="ECO:0000259" key="6">
    <source>
        <dbReference type="PROSITE" id="PS50893"/>
    </source>
</evidence>
<evidence type="ECO:0000313" key="7">
    <source>
        <dbReference type="EMBL" id="GEO33931.1"/>
    </source>
</evidence>
<dbReference type="InterPro" id="IPR050319">
    <property type="entry name" value="ABC_transp_ATP-bind"/>
</dbReference>
<keyword evidence="2" id="KW-0813">Transport</keyword>
<dbReference type="PANTHER" id="PTHR43776">
    <property type="entry name" value="TRANSPORT ATP-BINDING PROTEIN"/>
    <property type="match status" value="1"/>
</dbReference>
<dbReference type="GO" id="GO:0005524">
    <property type="term" value="F:ATP binding"/>
    <property type="evidence" value="ECO:0007669"/>
    <property type="project" value="UniProtKB-KW"/>
</dbReference>
<dbReference type="GO" id="GO:0015833">
    <property type="term" value="P:peptide transport"/>
    <property type="evidence" value="ECO:0007669"/>
    <property type="project" value="InterPro"/>
</dbReference>
<dbReference type="EMBL" id="BJYY01000013">
    <property type="protein sequence ID" value="GEO33931.1"/>
    <property type="molecule type" value="Genomic_DNA"/>
</dbReference>
<evidence type="ECO:0000256" key="4">
    <source>
        <dbReference type="ARBA" id="ARBA00022840"/>
    </source>
</evidence>
<dbReference type="GO" id="GO:0055085">
    <property type="term" value="P:transmembrane transport"/>
    <property type="evidence" value="ECO:0007669"/>
    <property type="project" value="UniProtKB-ARBA"/>
</dbReference>
<dbReference type="PROSITE" id="PS00211">
    <property type="entry name" value="ABC_TRANSPORTER_1"/>
    <property type="match status" value="1"/>
</dbReference>
<feature type="domain" description="ABC transporter" evidence="6">
    <location>
        <begin position="70"/>
        <end position="319"/>
    </location>
</feature>
<feature type="region of interest" description="Disordered" evidence="5">
    <location>
        <begin position="641"/>
        <end position="678"/>
    </location>
</feature>
<feature type="region of interest" description="Disordered" evidence="5">
    <location>
        <begin position="347"/>
        <end position="372"/>
    </location>
</feature>
<dbReference type="Pfam" id="PF00005">
    <property type="entry name" value="ABC_tran"/>
    <property type="match status" value="2"/>
</dbReference>
<reference evidence="7 8" key="1">
    <citation type="submission" date="2019-07" db="EMBL/GenBank/DDBJ databases">
        <title>Whole genome shotgun sequence of Cellulomonas aerilata NBRC 106308.</title>
        <authorList>
            <person name="Hosoyama A."/>
            <person name="Uohara A."/>
            <person name="Ohji S."/>
            <person name="Ichikawa N."/>
        </authorList>
    </citation>
    <scope>NUCLEOTIDE SEQUENCE [LARGE SCALE GENOMIC DNA]</scope>
    <source>
        <strain evidence="7 8">NBRC 106308</strain>
    </source>
</reference>
<dbReference type="OrthoDB" id="4008250at2"/>
<evidence type="ECO:0000313" key="8">
    <source>
        <dbReference type="Proteomes" id="UP000321181"/>
    </source>
</evidence>
<dbReference type="InterPro" id="IPR013563">
    <property type="entry name" value="Oligopep_ABC_C"/>
</dbReference>
<dbReference type="SMART" id="SM00382">
    <property type="entry name" value="AAA"/>
    <property type="match status" value="2"/>
</dbReference>
<name>A0A512DBS4_9CELL</name>
<dbReference type="Gene3D" id="3.40.50.300">
    <property type="entry name" value="P-loop containing nucleotide triphosphate hydrolases"/>
    <property type="match status" value="2"/>
</dbReference>
<comment type="similarity">
    <text evidence="1">Belongs to the ABC transporter superfamily.</text>
</comment>
<dbReference type="SUPFAM" id="SSF52540">
    <property type="entry name" value="P-loop containing nucleoside triphosphate hydrolases"/>
    <property type="match status" value="2"/>
</dbReference>
<feature type="compositionally biased region" description="Basic and acidic residues" evidence="5">
    <location>
        <begin position="668"/>
        <end position="678"/>
    </location>
</feature>
<sequence>MSAPTTTPAPTTPAPTTGVTATTTGVTATTWPSASGAPATAGSVVGPAVMPSAQPLPDRPAAGRAPVPAVTVEDLHIAFGRGAARREVVHGVSFTVARGECLALVGESGSGKSVTARSLVGLTGAGAQVRAASLALGGTDLLRFGERDWRRLRGGDVGLVLQDALVSLDPVRAVGREIDEALRLHTRLTRAERAERVVELLDHVGVPDPDVRARQLPHELSGGLRQRALIAGALAGEPDLLIADEPTTALDVTVQAQVLDLLARLRDEGRTLLVISHDLAVVSRLADRVAVMQDGRIVETGPTASVLTDPQHPYTRRLLAAVPAEHAKGTRLSVPVAVPPDAPAAELADAPKDAATDAPTGVPTDPPAGRPAEAVAARVPSPDRHPVGEVVARLDGVARSFAGPDGQPRVAVREVSFTLRAGETLGIVGESGSGKTTTARILLGLTEPTAGTVEVHGRSWSGLTARERRALRRDVQVVHQDPLSSFDPRHAVGRILGDALGVAGVPRSRRRDRAVQLLEQVGLTAEHLDRRPRQMSGGQRQRVAIARALAPAPRLIVCDEPVSALDVSVQAQVLDLLADVQAETGVAYLFISHDLGVIHHVSDRVLVLSGGEVVEHGDVRDVFSAPQHPYTQRLIAAVPRIATPATTSSATPPAPQPQPQPRPAQHPTDPHLSDRTAS</sequence>
<feature type="compositionally biased region" description="Pro residues" evidence="5">
    <location>
        <begin position="652"/>
        <end position="664"/>
    </location>
</feature>
<feature type="region of interest" description="Disordered" evidence="5">
    <location>
        <begin position="1"/>
        <end position="21"/>
    </location>
</feature>
<evidence type="ECO:0000256" key="3">
    <source>
        <dbReference type="ARBA" id="ARBA00022741"/>
    </source>
</evidence>
<dbReference type="GO" id="GO:0016887">
    <property type="term" value="F:ATP hydrolysis activity"/>
    <property type="evidence" value="ECO:0007669"/>
    <property type="project" value="InterPro"/>
</dbReference>
<keyword evidence="8" id="KW-1185">Reference proteome</keyword>
<keyword evidence="4 7" id="KW-0067">ATP-binding</keyword>
<evidence type="ECO:0000256" key="5">
    <source>
        <dbReference type="SAM" id="MobiDB-lite"/>
    </source>
</evidence>
<dbReference type="InterPro" id="IPR003593">
    <property type="entry name" value="AAA+_ATPase"/>
</dbReference>
<feature type="compositionally biased region" description="Low complexity" evidence="5">
    <location>
        <begin position="641"/>
        <end position="651"/>
    </location>
</feature>
<dbReference type="PROSITE" id="PS50893">
    <property type="entry name" value="ABC_TRANSPORTER_2"/>
    <property type="match status" value="2"/>
</dbReference>
<dbReference type="PANTHER" id="PTHR43776:SF7">
    <property type="entry name" value="D,D-DIPEPTIDE TRANSPORT ATP-BINDING PROTEIN DDPF-RELATED"/>
    <property type="match status" value="1"/>
</dbReference>
<accession>A0A512DBS4</accession>
<keyword evidence="3" id="KW-0547">Nucleotide-binding</keyword>
<dbReference type="AlphaFoldDB" id="A0A512DBS4"/>
<evidence type="ECO:0000256" key="2">
    <source>
        <dbReference type="ARBA" id="ARBA00022448"/>
    </source>
</evidence>
<evidence type="ECO:0000256" key="1">
    <source>
        <dbReference type="ARBA" id="ARBA00005417"/>
    </source>
</evidence>
<dbReference type="InterPro" id="IPR017871">
    <property type="entry name" value="ABC_transporter-like_CS"/>
</dbReference>
<dbReference type="RefSeq" id="WP_146902738.1">
    <property type="nucleotide sequence ID" value="NZ_BAAARM010000003.1"/>
</dbReference>